<evidence type="ECO:0000313" key="3">
    <source>
        <dbReference type="Proteomes" id="UP000192472"/>
    </source>
</evidence>
<gene>
    <name evidence="2" type="ORF">SAMN04488029_3870</name>
</gene>
<dbReference type="PROSITE" id="PS51257">
    <property type="entry name" value="PROKAR_LIPOPROTEIN"/>
    <property type="match status" value="1"/>
</dbReference>
<feature type="domain" description="Fe/B12 periplasmic-binding" evidence="1">
    <location>
        <begin position="93"/>
        <end position="364"/>
    </location>
</feature>
<evidence type="ECO:0000313" key="2">
    <source>
        <dbReference type="EMBL" id="SMD38735.1"/>
    </source>
</evidence>
<dbReference type="Proteomes" id="UP000192472">
    <property type="component" value="Unassembled WGS sequence"/>
</dbReference>
<dbReference type="GO" id="GO:0071281">
    <property type="term" value="P:cellular response to iron ion"/>
    <property type="evidence" value="ECO:0007669"/>
    <property type="project" value="TreeGrafter"/>
</dbReference>
<protein>
    <submittedName>
        <fullName evidence="2">Iron complex transport system substrate-binding protein</fullName>
    </submittedName>
</protein>
<proteinExistence type="predicted"/>
<dbReference type="Gene3D" id="3.40.50.1980">
    <property type="entry name" value="Nitrogenase molybdenum iron protein domain"/>
    <property type="match status" value="2"/>
</dbReference>
<dbReference type="STRING" id="692418.SAMN04488029_3870"/>
<dbReference type="PROSITE" id="PS50983">
    <property type="entry name" value="FE_B12_PBP"/>
    <property type="match status" value="1"/>
</dbReference>
<dbReference type="EMBL" id="FWYF01000005">
    <property type="protein sequence ID" value="SMD38735.1"/>
    <property type="molecule type" value="Genomic_DNA"/>
</dbReference>
<dbReference type="PANTHER" id="PTHR30535">
    <property type="entry name" value="VITAMIN B12-BINDING PROTEIN"/>
    <property type="match status" value="1"/>
</dbReference>
<name>A0A1W2GPZ3_REIFA</name>
<dbReference type="RefSeq" id="WP_084374494.1">
    <property type="nucleotide sequence ID" value="NZ_FWYF01000005.1"/>
</dbReference>
<dbReference type="PANTHER" id="PTHR30535:SF34">
    <property type="entry name" value="MOLYBDATE-BINDING PROTEIN MOLA"/>
    <property type="match status" value="1"/>
</dbReference>
<dbReference type="OrthoDB" id="9812528at2"/>
<evidence type="ECO:0000259" key="1">
    <source>
        <dbReference type="PROSITE" id="PS50983"/>
    </source>
</evidence>
<dbReference type="AlphaFoldDB" id="A0A1W2GPZ3"/>
<dbReference type="Pfam" id="PF01497">
    <property type="entry name" value="Peripla_BP_2"/>
    <property type="match status" value="1"/>
</dbReference>
<dbReference type="InterPro" id="IPR002491">
    <property type="entry name" value="ABC_transptr_periplasmic_BD"/>
</dbReference>
<dbReference type="CDD" id="cd01141">
    <property type="entry name" value="TroA_d"/>
    <property type="match status" value="1"/>
</dbReference>
<dbReference type="InterPro" id="IPR050902">
    <property type="entry name" value="ABC_Transporter_SBP"/>
</dbReference>
<accession>A0A1W2GPZ3</accession>
<sequence>MNKCLSFFLCLILIAACTSEKRDLSADGHLPESNIKYAERFDIQHQNGVRLITIDKPWQGSKEPIRYLLYQDSVPALYANDDSYVKIKTPVQTIVSNLTTQLALMDDLGITERLIGFAQTQFIYSPKILSRVSDGKVKEVGPDGSLDVESILNLNPDVILAFSSGTENRQLEKLKELGMNVVMNAGYMETSVLGRFEWIKFLGHLAGTEERAQEVFDEKVIIYDSLMQLVEGLEQPSVITGTLYGGTWFMPAGENYGANIITAAGGNYLWKEDQSTGWLSMDFESVFEHGYDADYWIGVASYSSLAQLRQADDRYAEFEAFKNGNVYSYMARVNEEGANDYFESGNVNPEKLLADHIKILHPELLPDYELYYYMKLE</sequence>
<reference evidence="2 3" key="1">
    <citation type="submission" date="2017-04" db="EMBL/GenBank/DDBJ databases">
        <authorList>
            <person name="Afonso C.L."/>
            <person name="Miller P.J."/>
            <person name="Scott M.A."/>
            <person name="Spackman E."/>
            <person name="Goraichik I."/>
            <person name="Dimitrov K.M."/>
            <person name="Suarez D.L."/>
            <person name="Swayne D.E."/>
        </authorList>
    </citation>
    <scope>NUCLEOTIDE SEQUENCE [LARGE SCALE GENOMIC DNA]</scope>
    <source>
        <strain evidence="2 3">DSM 26133</strain>
    </source>
</reference>
<dbReference type="SUPFAM" id="SSF53807">
    <property type="entry name" value="Helical backbone' metal receptor"/>
    <property type="match status" value="1"/>
</dbReference>
<organism evidence="2 3">
    <name type="scientific">Reichenbachiella faecimaris</name>
    <dbReference type="NCBI Taxonomy" id="692418"/>
    <lineage>
        <taxon>Bacteria</taxon>
        <taxon>Pseudomonadati</taxon>
        <taxon>Bacteroidota</taxon>
        <taxon>Cytophagia</taxon>
        <taxon>Cytophagales</taxon>
        <taxon>Reichenbachiellaceae</taxon>
        <taxon>Reichenbachiella</taxon>
    </lineage>
</organism>
<keyword evidence="3" id="KW-1185">Reference proteome</keyword>